<dbReference type="Gene3D" id="1.20.120.530">
    <property type="entry name" value="GntR ligand-binding domain-like"/>
    <property type="match status" value="1"/>
</dbReference>
<proteinExistence type="predicted"/>
<keyword evidence="6" id="KW-1185">Reference proteome</keyword>
<dbReference type="EMBL" id="JAFMPY010000013">
    <property type="protein sequence ID" value="MBO0904683.1"/>
    <property type="molecule type" value="Genomic_DNA"/>
</dbReference>
<dbReference type="Pfam" id="PF00392">
    <property type="entry name" value="GntR"/>
    <property type="match status" value="1"/>
</dbReference>
<sequence length="259" mass="28040">MTGLLASAGAERLDRSSHAHVVTTLGREIVAGSFPPGSILPGDKELGEMFGVSRTVLREAMKTLAAKRLIEAKTRVGTKVLERERWNLLDPDVLRWRVETGLDARFIEDLATMRLAFEPEAAALACRRATGEDIARLNAIVEEIGDLGHDRTSIARVDLKFHLAVAEISRNPFMRATSGLIEAALACVLRLSSPAEDAELIRECADNHRRIVEAIASGDEERARATMRTVIELGAVRTQSALEEAARGPSATVGPRSGA</sequence>
<dbReference type="Proteomes" id="UP000664288">
    <property type="component" value="Unassembled WGS sequence"/>
</dbReference>
<evidence type="ECO:0000259" key="4">
    <source>
        <dbReference type="PROSITE" id="PS50949"/>
    </source>
</evidence>
<feature type="domain" description="HTH gntR-type" evidence="4">
    <location>
        <begin position="15"/>
        <end position="83"/>
    </location>
</feature>
<dbReference type="PROSITE" id="PS50949">
    <property type="entry name" value="HTH_GNTR"/>
    <property type="match status" value="1"/>
</dbReference>
<dbReference type="InterPro" id="IPR036388">
    <property type="entry name" value="WH-like_DNA-bd_sf"/>
</dbReference>
<dbReference type="PRINTS" id="PR00035">
    <property type="entry name" value="HTHGNTR"/>
</dbReference>
<keyword evidence="2" id="KW-0238">DNA-binding</keyword>
<dbReference type="InterPro" id="IPR000524">
    <property type="entry name" value="Tscrpt_reg_HTH_GntR"/>
</dbReference>
<organism evidence="5 6">
    <name type="scientific">Jiella sonneratiae</name>
    <dbReference type="NCBI Taxonomy" id="2816856"/>
    <lineage>
        <taxon>Bacteria</taxon>
        <taxon>Pseudomonadati</taxon>
        <taxon>Pseudomonadota</taxon>
        <taxon>Alphaproteobacteria</taxon>
        <taxon>Hyphomicrobiales</taxon>
        <taxon>Aurantimonadaceae</taxon>
        <taxon>Jiella</taxon>
    </lineage>
</organism>
<evidence type="ECO:0000256" key="3">
    <source>
        <dbReference type="ARBA" id="ARBA00023163"/>
    </source>
</evidence>
<name>A0ABS3J4S8_9HYPH</name>
<evidence type="ECO:0000256" key="2">
    <source>
        <dbReference type="ARBA" id="ARBA00023125"/>
    </source>
</evidence>
<dbReference type="Pfam" id="PF07729">
    <property type="entry name" value="FCD"/>
    <property type="match status" value="1"/>
</dbReference>
<evidence type="ECO:0000256" key="1">
    <source>
        <dbReference type="ARBA" id="ARBA00023015"/>
    </source>
</evidence>
<dbReference type="InterPro" id="IPR011711">
    <property type="entry name" value="GntR_C"/>
</dbReference>
<dbReference type="SMART" id="SM00895">
    <property type="entry name" value="FCD"/>
    <property type="match status" value="1"/>
</dbReference>
<dbReference type="SUPFAM" id="SSF46785">
    <property type="entry name" value="Winged helix' DNA-binding domain"/>
    <property type="match status" value="1"/>
</dbReference>
<comment type="caution">
    <text evidence="5">The sequence shown here is derived from an EMBL/GenBank/DDBJ whole genome shotgun (WGS) entry which is preliminary data.</text>
</comment>
<reference evidence="5 6" key="1">
    <citation type="submission" date="2021-03" db="EMBL/GenBank/DDBJ databases">
        <title>Whole genome sequence of Jiella sp. MQZ13P-4.</title>
        <authorList>
            <person name="Tuo L."/>
        </authorList>
    </citation>
    <scope>NUCLEOTIDE SEQUENCE [LARGE SCALE GENOMIC DNA]</scope>
    <source>
        <strain evidence="5 6">MQZ13P-4</strain>
    </source>
</reference>
<dbReference type="InterPro" id="IPR036390">
    <property type="entry name" value="WH_DNA-bd_sf"/>
</dbReference>
<dbReference type="PANTHER" id="PTHR43537:SF44">
    <property type="entry name" value="GNTR FAMILY REGULATORY PROTEIN"/>
    <property type="match status" value="1"/>
</dbReference>
<evidence type="ECO:0000313" key="6">
    <source>
        <dbReference type="Proteomes" id="UP000664288"/>
    </source>
</evidence>
<dbReference type="InterPro" id="IPR008920">
    <property type="entry name" value="TF_FadR/GntR_C"/>
</dbReference>
<dbReference type="SMART" id="SM00345">
    <property type="entry name" value="HTH_GNTR"/>
    <property type="match status" value="1"/>
</dbReference>
<keyword evidence="1" id="KW-0805">Transcription regulation</keyword>
<evidence type="ECO:0000313" key="5">
    <source>
        <dbReference type="EMBL" id="MBO0904683.1"/>
    </source>
</evidence>
<gene>
    <name evidence="5" type="ORF">J1C47_13625</name>
</gene>
<dbReference type="PANTHER" id="PTHR43537">
    <property type="entry name" value="TRANSCRIPTIONAL REGULATOR, GNTR FAMILY"/>
    <property type="match status" value="1"/>
</dbReference>
<keyword evidence="3" id="KW-0804">Transcription</keyword>
<dbReference type="Gene3D" id="1.10.10.10">
    <property type="entry name" value="Winged helix-like DNA-binding domain superfamily/Winged helix DNA-binding domain"/>
    <property type="match status" value="1"/>
</dbReference>
<protein>
    <submittedName>
        <fullName evidence="5">FadR family transcriptional regulator</fullName>
    </submittedName>
</protein>
<accession>A0ABS3J4S8</accession>
<dbReference type="CDD" id="cd07377">
    <property type="entry name" value="WHTH_GntR"/>
    <property type="match status" value="1"/>
</dbReference>
<dbReference type="RefSeq" id="WP_207351318.1">
    <property type="nucleotide sequence ID" value="NZ_JAFMPY010000013.1"/>
</dbReference>
<dbReference type="SUPFAM" id="SSF48008">
    <property type="entry name" value="GntR ligand-binding domain-like"/>
    <property type="match status" value="1"/>
</dbReference>